<evidence type="ECO:0000256" key="7">
    <source>
        <dbReference type="ARBA" id="ARBA00023027"/>
    </source>
</evidence>
<dbReference type="Gene3D" id="1.10.287.3510">
    <property type="match status" value="1"/>
</dbReference>
<organism evidence="12">
    <name type="scientific">Laemobothrion tinnunculi</name>
    <dbReference type="NCBI Taxonomy" id="1941263"/>
    <lineage>
        <taxon>Eukaryota</taxon>
        <taxon>Metazoa</taxon>
        <taxon>Ecdysozoa</taxon>
        <taxon>Arthropoda</taxon>
        <taxon>Hexapoda</taxon>
        <taxon>Insecta</taxon>
        <taxon>Pterygota</taxon>
        <taxon>Neoptera</taxon>
        <taxon>Paraneoptera</taxon>
        <taxon>Psocodea</taxon>
        <taxon>Troctomorpha</taxon>
        <taxon>Phthiraptera</taxon>
        <taxon>Amblycera</taxon>
        <taxon>Laemobothriidae</taxon>
        <taxon>Laemobothrion</taxon>
    </lineage>
</organism>
<reference evidence="12" key="1">
    <citation type="journal article" date="2020" name="Gene">
        <title>Structure, gene order, and nucleotide composition of mitochondrial genomes in parasitic lice from Amblycera.</title>
        <authorList>
            <person name="Sweet A.D."/>
            <person name="Johnson K.P."/>
            <person name="Cao Y."/>
            <person name="de Moya R.S."/>
            <person name="Skinner R.K."/>
            <person name="Tan M."/>
            <person name="Virrueta-Herrera S."/>
            <person name="Cameron S.L."/>
        </authorList>
    </citation>
    <scope>NUCLEOTIDE SEQUENCE</scope>
    <source>
        <strain evidence="12">Latin</strain>
    </source>
</reference>
<evidence type="ECO:0000256" key="3">
    <source>
        <dbReference type="ARBA" id="ARBA00016612"/>
    </source>
</evidence>
<keyword evidence="4 11" id="KW-0812">Transmembrane</keyword>
<evidence type="ECO:0000256" key="4">
    <source>
        <dbReference type="ARBA" id="ARBA00022692"/>
    </source>
</evidence>
<dbReference type="GO" id="GO:0008137">
    <property type="term" value="F:NADH dehydrogenase (ubiquinone) activity"/>
    <property type="evidence" value="ECO:0007669"/>
    <property type="project" value="UniProtKB-EC"/>
</dbReference>
<feature type="transmembrane region" description="Helical" evidence="11">
    <location>
        <begin position="52"/>
        <end position="73"/>
    </location>
</feature>
<accession>A0A7T1HF14</accession>
<evidence type="ECO:0000256" key="11">
    <source>
        <dbReference type="SAM" id="Phobius"/>
    </source>
</evidence>
<comment type="similarity">
    <text evidence="2">Belongs to the complex I subunit 4L family.</text>
</comment>
<keyword evidence="8 11" id="KW-0472">Membrane</keyword>
<evidence type="ECO:0000256" key="8">
    <source>
        <dbReference type="ARBA" id="ARBA00023136"/>
    </source>
</evidence>
<dbReference type="Pfam" id="PF00420">
    <property type="entry name" value="Oxidored_q2"/>
    <property type="match status" value="1"/>
</dbReference>
<dbReference type="EMBL" id="MW199171">
    <property type="protein sequence ID" value="QPN54255.1"/>
    <property type="molecule type" value="Genomic_DNA"/>
</dbReference>
<comment type="subcellular location">
    <subcellularLocation>
        <location evidence="1">Membrane</location>
        <topology evidence="1">Multi-pass membrane protein</topology>
    </subcellularLocation>
</comment>
<evidence type="ECO:0000256" key="10">
    <source>
        <dbReference type="ARBA" id="ARBA00049551"/>
    </source>
</evidence>
<comment type="catalytic activity">
    <reaction evidence="10">
        <text>a ubiquinone + NADH + 5 H(+)(in) = a ubiquinol + NAD(+) + 4 H(+)(out)</text>
        <dbReference type="Rhea" id="RHEA:29091"/>
        <dbReference type="Rhea" id="RHEA-COMP:9565"/>
        <dbReference type="Rhea" id="RHEA-COMP:9566"/>
        <dbReference type="ChEBI" id="CHEBI:15378"/>
        <dbReference type="ChEBI" id="CHEBI:16389"/>
        <dbReference type="ChEBI" id="CHEBI:17976"/>
        <dbReference type="ChEBI" id="CHEBI:57540"/>
        <dbReference type="ChEBI" id="CHEBI:57945"/>
        <dbReference type="EC" id="7.1.1.2"/>
    </reaction>
</comment>
<dbReference type="GO" id="GO:0016020">
    <property type="term" value="C:membrane"/>
    <property type="evidence" value="ECO:0007669"/>
    <property type="project" value="UniProtKB-SubCell"/>
</dbReference>
<dbReference type="InterPro" id="IPR039428">
    <property type="entry name" value="NUOK/Mnh_C1-like"/>
</dbReference>
<evidence type="ECO:0000256" key="5">
    <source>
        <dbReference type="ARBA" id="ARBA00022967"/>
    </source>
</evidence>
<dbReference type="AlphaFoldDB" id="A0A7T1HF14"/>
<geneLocation type="mitochondrion" evidence="12"/>
<sequence>MLESLTFVFTMTLFTLLMQLSAISILLSAEVMMVTLWLMSSINLNSNLMSILTFLVLMVMESSLGLSLFISMVRWTGSESLKSLNLSK</sequence>
<keyword evidence="6 11" id="KW-1133">Transmembrane helix</keyword>
<proteinExistence type="inferred from homology"/>
<keyword evidence="7" id="KW-0520">NAD</keyword>
<gene>
    <name evidence="12" type="primary">nad4l</name>
</gene>
<evidence type="ECO:0000256" key="9">
    <source>
        <dbReference type="ARBA" id="ARBA00031586"/>
    </source>
</evidence>
<evidence type="ECO:0000256" key="2">
    <source>
        <dbReference type="ARBA" id="ARBA00010519"/>
    </source>
</evidence>
<evidence type="ECO:0000313" key="12">
    <source>
        <dbReference type="EMBL" id="QPN54255.1"/>
    </source>
</evidence>
<protein>
    <recommendedName>
        <fullName evidence="3">NADH-ubiquinone oxidoreductase chain 4L</fullName>
    </recommendedName>
    <alternativeName>
        <fullName evidence="9">NADH dehydrogenase subunit 4L</fullName>
    </alternativeName>
</protein>
<name>A0A7T1HF14_9NEOP</name>
<keyword evidence="5" id="KW-1278">Translocase</keyword>
<evidence type="ECO:0000256" key="1">
    <source>
        <dbReference type="ARBA" id="ARBA00004141"/>
    </source>
</evidence>
<evidence type="ECO:0000256" key="6">
    <source>
        <dbReference type="ARBA" id="ARBA00022989"/>
    </source>
</evidence>
<keyword evidence="12" id="KW-0496">Mitochondrion</keyword>